<reference evidence="2" key="1">
    <citation type="submission" date="2022-11" db="UniProtKB">
        <authorList>
            <consortium name="WormBaseParasite"/>
        </authorList>
    </citation>
    <scope>IDENTIFICATION</scope>
</reference>
<proteinExistence type="predicted"/>
<evidence type="ECO:0000313" key="1">
    <source>
        <dbReference type="Proteomes" id="UP000887565"/>
    </source>
</evidence>
<evidence type="ECO:0000313" key="2">
    <source>
        <dbReference type="WBParaSite" id="nRc.2.0.1.t28009-RA"/>
    </source>
</evidence>
<accession>A0A915JP32</accession>
<sequence>MPKLQVFKKDGCYFALDNNCLDFYRRIEMEHEQNLALQKAQIFVTMKKRQRQNEIFQCGK</sequence>
<dbReference type="WBParaSite" id="nRc.2.0.1.t28009-RA">
    <property type="protein sequence ID" value="nRc.2.0.1.t28009-RA"/>
    <property type="gene ID" value="nRc.2.0.1.g28009"/>
</dbReference>
<dbReference type="Proteomes" id="UP000887565">
    <property type="component" value="Unplaced"/>
</dbReference>
<protein>
    <submittedName>
        <fullName evidence="2">Uncharacterized protein</fullName>
    </submittedName>
</protein>
<name>A0A915JP32_ROMCU</name>
<organism evidence="1 2">
    <name type="scientific">Romanomermis culicivorax</name>
    <name type="common">Nematode worm</name>
    <dbReference type="NCBI Taxonomy" id="13658"/>
    <lineage>
        <taxon>Eukaryota</taxon>
        <taxon>Metazoa</taxon>
        <taxon>Ecdysozoa</taxon>
        <taxon>Nematoda</taxon>
        <taxon>Enoplea</taxon>
        <taxon>Dorylaimia</taxon>
        <taxon>Mermithida</taxon>
        <taxon>Mermithoidea</taxon>
        <taxon>Mermithidae</taxon>
        <taxon>Romanomermis</taxon>
    </lineage>
</organism>
<dbReference type="AlphaFoldDB" id="A0A915JP32"/>
<keyword evidence="1" id="KW-1185">Reference proteome</keyword>